<dbReference type="AlphaFoldDB" id="A0A6J5WU28"/>
<dbReference type="EMBL" id="CAEKKB010000003">
    <property type="protein sequence ID" value="CAB4303567.1"/>
    <property type="molecule type" value="Genomic_DNA"/>
</dbReference>
<proteinExistence type="predicted"/>
<gene>
    <name evidence="1" type="ORF">ORAREDHAP_LOCUS19907</name>
</gene>
<keyword evidence="2" id="KW-1185">Reference proteome</keyword>
<dbReference type="Proteomes" id="UP000507245">
    <property type="component" value="Unassembled WGS sequence"/>
</dbReference>
<evidence type="ECO:0000313" key="2">
    <source>
        <dbReference type="Proteomes" id="UP000507245"/>
    </source>
</evidence>
<organism evidence="1 2">
    <name type="scientific">Prunus armeniaca</name>
    <name type="common">Apricot</name>
    <name type="synonym">Armeniaca vulgaris</name>
    <dbReference type="NCBI Taxonomy" id="36596"/>
    <lineage>
        <taxon>Eukaryota</taxon>
        <taxon>Viridiplantae</taxon>
        <taxon>Streptophyta</taxon>
        <taxon>Embryophyta</taxon>
        <taxon>Tracheophyta</taxon>
        <taxon>Spermatophyta</taxon>
        <taxon>Magnoliopsida</taxon>
        <taxon>eudicotyledons</taxon>
        <taxon>Gunneridae</taxon>
        <taxon>Pentapetalae</taxon>
        <taxon>rosids</taxon>
        <taxon>fabids</taxon>
        <taxon>Rosales</taxon>
        <taxon>Rosaceae</taxon>
        <taxon>Amygdaloideae</taxon>
        <taxon>Amygdaleae</taxon>
        <taxon>Prunus</taxon>
    </lineage>
</organism>
<evidence type="ECO:0000313" key="1">
    <source>
        <dbReference type="EMBL" id="CAB4303567.1"/>
    </source>
</evidence>
<protein>
    <submittedName>
        <fullName evidence="1">Uncharacterized protein</fullName>
    </submittedName>
</protein>
<reference evidence="2" key="1">
    <citation type="journal article" date="2020" name="Genome Biol.">
        <title>Gamete binning: chromosome-level and haplotype-resolved genome assembly enabled by high-throughput single-cell sequencing of gamete genomes.</title>
        <authorList>
            <person name="Campoy J.A."/>
            <person name="Sun H."/>
            <person name="Goel M."/>
            <person name="Jiao W.-B."/>
            <person name="Folz-Donahue K."/>
            <person name="Wang N."/>
            <person name="Rubio M."/>
            <person name="Liu C."/>
            <person name="Kukat C."/>
            <person name="Ruiz D."/>
            <person name="Huettel B."/>
            <person name="Schneeberger K."/>
        </authorList>
    </citation>
    <scope>NUCLEOTIDE SEQUENCE [LARGE SCALE GENOMIC DNA]</scope>
    <source>
        <strain evidence="2">cv. Rojo Pasion</strain>
    </source>
</reference>
<sequence length="72" mass="7442">MMGTSWEKGNGYGAGFCGSGVEKTRGRGQWVSMGKEWSKEEIGEGEWVVKGGGNGFLGSVQGGGGLRVAGEE</sequence>
<accession>A0A6J5WU28</accession>
<name>A0A6J5WU28_PRUAR</name>